<reference evidence="2 3" key="1">
    <citation type="journal article" date="2018" name="Genome Biol. Evol.">
        <title>Multiple Roots of Fruiting Body Formation in Amoebozoa.</title>
        <authorList>
            <person name="Hillmann F."/>
            <person name="Forbes G."/>
            <person name="Novohradska S."/>
            <person name="Ferling I."/>
            <person name="Riege K."/>
            <person name="Groth M."/>
            <person name="Westermann M."/>
            <person name="Marz M."/>
            <person name="Spaller T."/>
            <person name="Winckler T."/>
            <person name="Schaap P."/>
            <person name="Glockner G."/>
        </authorList>
    </citation>
    <scope>NUCLEOTIDE SEQUENCE [LARGE SCALE GENOMIC DNA]</scope>
    <source>
        <strain evidence="2 3">Jena</strain>
    </source>
</reference>
<evidence type="ECO:0000256" key="1">
    <source>
        <dbReference type="SAM" id="MobiDB-lite"/>
    </source>
</evidence>
<feature type="region of interest" description="Disordered" evidence="1">
    <location>
        <begin position="140"/>
        <end position="167"/>
    </location>
</feature>
<organism evidence="2 3">
    <name type="scientific">Planoprotostelium fungivorum</name>
    <dbReference type="NCBI Taxonomy" id="1890364"/>
    <lineage>
        <taxon>Eukaryota</taxon>
        <taxon>Amoebozoa</taxon>
        <taxon>Evosea</taxon>
        <taxon>Variosea</taxon>
        <taxon>Cavosteliida</taxon>
        <taxon>Cavosteliaceae</taxon>
        <taxon>Planoprotostelium</taxon>
    </lineage>
</organism>
<feature type="compositionally biased region" description="Basic and acidic residues" evidence="1">
    <location>
        <begin position="140"/>
        <end position="150"/>
    </location>
</feature>
<comment type="caution">
    <text evidence="2">The sequence shown here is derived from an EMBL/GenBank/DDBJ whole genome shotgun (WGS) entry which is preliminary data.</text>
</comment>
<proteinExistence type="predicted"/>
<accession>A0A2P6N916</accession>
<gene>
    <name evidence="2" type="ORF">PROFUN_11901</name>
</gene>
<dbReference type="Proteomes" id="UP000241769">
    <property type="component" value="Unassembled WGS sequence"/>
</dbReference>
<protein>
    <submittedName>
        <fullName evidence="2">Uncharacterized protein</fullName>
    </submittedName>
</protein>
<evidence type="ECO:0000313" key="3">
    <source>
        <dbReference type="Proteomes" id="UP000241769"/>
    </source>
</evidence>
<evidence type="ECO:0000313" key="2">
    <source>
        <dbReference type="EMBL" id="PRP80446.1"/>
    </source>
</evidence>
<name>A0A2P6N916_9EUKA</name>
<dbReference type="EMBL" id="MDYQ01000149">
    <property type="protein sequence ID" value="PRP80446.1"/>
    <property type="molecule type" value="Genomic_DNA"/>
</dbReference>
<sequence length="202" mass="24040">MKLAVPKAWLRDNFFWTKHIYIVWQNIHLLQFCERQDKLRHPLSPRQVRLCRSLLLRCFKNVLNIIWDMVLDNCSTNIKMINLLGDDRRLWKKFEGSLLQVWDMNHILNLVAQAAFLPFKMRINVERSILIEEDFDKEEEDKKKEQEKSATKKRKSKLAKRAEKTPKKHVLVPIPLLMPPQTPRLTCKQSKTKKIPLSLLFG</sequence>
<dbReference type="InParanoid" id="A0A2P6N916"/>
<dbReference type="AlphaFoldDB" id="A0A2P6N916"/>
<keyword evidence="3" id="KW-1185">Reference proteome</keyword>